<name>A0A511W519_9BACI</name>
<organism evidence="2 3">
    <name type="scientific">Alkalibacillus haloalkaliphilus</name>
    <dbReference type="NCBI Taxonomy" id="94136"/>
    <lineage>
        <taxon>Bacteria</taxon>
        <taxon>Bacillati</taxon>
        <taxon>Bacillota</taxon>
        <taxon>Bacilli</taxon>
        <taxon>Bacillales</taxon>
        <taxon>Bacillaceae</taxon>
        <taxon>Alkalibacillus</taxon>
    </lineage>
</organism>
<protein>
    <submittedName>
        <fullName evidence="2">Glyoxalase</fullName>
    </submittedName>
</protein>
<dbReference type="SUPFAM" id="SSF54593">
    <property type="entry name" value="Glyoxalase/Bleomycin resistance protein/Dihydroxybiphenyl dioxygenase"/>
    <property type="match status" value="1"/>
</dbReference>
<proteinExistence type="predicted"/>
<keyword evidence="3" id="KW-1185">Reference proteome</keyword>
<feature type="domain" description="VOC" evidence="1">
    <location>
        <begin position="7"/>
        <end position="121"/>
    </location>
</feature>
<dbReference type="PANTHER" id="PTHR39175">
    <property type="entry name" value="FAMILY PROTEIN, PUTATIVE (AFU_ORTHOLOGUE AFUA_3G15060)-RELATED"/>
    <property type="match status" value="1"/>
</dbReference>
<evidence type="ECO:0000313" key="2">
    <source>
        <dbReference type="EMBL" id="GEN46196.1"/>
    </source>
</evidence>
<accession>A0A511W519</accession>
<evidence type="ECO:0000259" key="1">
    <source>
        <dbReference type="PROSITE" id="PS51819"/>
    </source>
</evidence>
<dbReference type="InterPro" id="IPR037523">
    <property type="entry name" value="VOC_core"/>
</dbReference>
<dbReference type="RefSeq" id="WP_146816809.1">
    <property type="nucleotide sequence ID" value="NZ_BJYA01000013.1"/>
</dbReference>
<dbReference type="AlphaFoldDB" id="A0A511W519"/>
<dbReference type="InterPro" id="IPR004360">
    <property type="entry name" value="Glyas_Fos-R_dOase_dom"/>
</dbReference>
<dbReference type="Pfam" id="PF00903">
    <property type="entry name" value="Glyoxalase"/>
    <property type="match status" value="1"/>
</dbReference>
<dbReference type="Proteomes" id="UP000321440">
    <property type="component" value="Unassembled WGS sequence"/>
</dbReference>
<comment type="caution">
    <text evidence="2">The sequence shown here is derived from an EMBL/GenBank/DDBJ whole genome shotgun (WGS) entry which is preliminary data.</text>
</comment>
<sequence length="122" mass="14094">MTFTVKRLDHVQLAAPRHTEDEARHFFGEILGLPELEKPEDLKKRGGVWFELGDHQLHIGVEEPFSPAEKAHPALEVANLEGLMARFDEYNVEYKQDDKLPGANRIYTQDPFGNRLEILEWV</sequence>
<gene>
    <name evidence="2" type="ORF">AHA02nite_19720</name>
</gene>
<dbReference type="OrthoDB" id="9813630at2"/>
<dbReference type="InterPro" id="IPR029068">
    <property type="entry name" value="Glyas_Bleomycin-R_OHBP_Dase"/>
</dbReference>
<dbReference type="Gene3D" id="3.10.180.10">
    <property type="entry name" value="2,3-Dihydroxybiphenyl 1,2-Dioxygenase, domain 1"/>
    <property type="match status" value="1"/>
</dbReference>
<evidence type="ECO:0000313" key="3">
    <source>
        <dbReference type="Proteomes" id="UP000321440"/>
    </source>
</evidence>
<dbReference type="EMBL" id="BJYA01000013">
    <property type="protein sequence ID" value="GEN46196.1"/>
    <property type="molecule type" value="Genomic_DNA"/>
</dbReference>
<reference evidence="2 3" key="1">
    <citation type="submission" date="2019-07" db="EMBL/GenBank/DDBJ databases">
        <title>Whole genome shotgun sequence of Alkalibacillus haloalkaliphilus NBRC 103110.</title>
        <authorList>
            <person name="Hosoyama A."/>
            <person name="Uohara A."/>
            <person name="Ohji S."/>
            <person name="Ichikawa N."/>
        </authorList>
    </citation>
    <scope>NUCLEOTIDE SEQUENCE [LARGE SCALE GENOMIC DNA]</scope>
    <source>
        <strain evidence="2 3">NBRC 103110</strain>
    </source>
</reference>
<dbReference type="PANTHER" id="PTHR39175:SF1">
    <property type="entry name" value="FAMILY PROTEIN, PUTATIVE (AFU_ORTHOLOGUE AFUA_3G15060)-RELATED"/>
    <property type="match status" value="1"/>
</dbReference>
<dbReference type="PROSITE" id="PS51819">
    <property type="entry name" value="VOC"/>
    <property type="match status" value="1"/>
</dbReference>